<protein>
    <submittedName>
        <fullName evidence="1">Uncharacterized protein</fullName>
    </submittedName>
</protein>
<proteinExistence type="predicted"/>
<dbReference type="EMBL" id="CP034464">
    <property type="protein sequence ID" value="AZP11886.1"/>
    <property type="molecule type" value="Genomic_DNA"/>
</dbReference>
<dbReference type="KEGG" id="upv:EJN92_07650"/>
<gene>
    <name evidence="1" type="ORF">EJN92_07650</name>
</gene>
<name>A0A3Q9BQ05_9BURK</name>
<dbReference type="Proteomes" id="UP000275663">
    <property type="component" value="Chromosome"/>
</dbReference>
<accession>A0A3Q9BQ05</accession>
<sequence>MNDNSTSKPNAIPDSLAEMLPVGMLANGGLAADAMAAIANRRHAVAGWEAFHYERISESEFEITGGMLVMAGNSKKWPGPHDCVSITEAEILQEMRAMLAPAVVSLPPTPASTLLPAASSALAAGLYLQVQLALPEDEAGRQRILKAFHLQADFFGAKVLACSLHDSLN</sequence>
<evidence type="ECO:0000313" key="2">
    <source>
        <dbReference type="Proteomes" id="UP000275663"/>
    </source>
</evidence>
<dbReference type="AlphaFoldDB" id="A0A3Q9BQ05"/>
<evidence type="ECO:0000313" key="1">
    <source>
        <dbReference type="EMBL" id="AZP11886.1"/>
    </source>
</evidence>
<dbReference type="OrthoDB" id="8772909at2"/>
<keyword evidence="2" id="KW-1185">Reference proteome</keyword>
<dbReference type="RefSeq" id="WP_126127268.1">
    <property type="nucleotide sequence ID" value="NZ_CP034464.1"/>
</dbReference>
<organism evidence="1 2">
    <name type="scientific">Undibacterium parvum</name>
    <dbReference type="NCBI Taxonomy" id="401471"/>
    <lineage>
        <taxon>Bacteria</taxon>
        <taxon>Pseudomonadati</taxon>
        <taxon>Pseudomonadota</taxon>
        <taxon>Betaproteobacteria</taxon>
        <taxon>Burkholderiales</taxon>
        <taxon>Oxalobacteraceae</taxon>
        <taxon>Undibacterium</taxon>
    </lineage>
</organism>
<reference evidence="1 2" key="1">
    <citation type="journal article" date="2011" name="Int. J. Syst. Evol. Microbiol.">
        <title>Description of Undibacterium oligocarboniphilum sp. nov., isolated from purified water, and Undibacterium pigrum strain CCUG 49012 as the type strain of Undibacterium parvum sp. nov., and emended descriptions of the genus Undibacterium and the species Undibacterium pigrum.</title>
        <authorList>
            <person name="Eder W."/>
            <person name="Wanner G."/>
            <person name="Ludwig W."/>
            <person name="Busse H.J."/>
            <person name="Ziemke-Kageler F."/>
            <person name="Lang E."/>
        </authorList>
    </citation>
    <scope>NUCLEOTIDE SEQUENCE [LARGE SCALE GENOMIC DNA]</scope>
    <source>
        <strain evidence="1 2">DSM 23061</strain>
    </source>
</reference>